<sequence length="274" mass="31044">MAPVASNEKIVNRSAKRVCRRRGSDTMSVETTTRRRYPRRCKGQLPLEVEEPLELPSRQGKKATGIPRKLTARRKNIIRGFMEEFNAKPHNYANYGTESWISSLLQYMNERPTYGLTATDVQVWIQNEDFFKVEVVNLLSKHVVPEELTISAQNKFPSSVPPCPTSGDVVPEMVQPTDPHSGEIVNPDMLSEVLVARLLGVDVSEVMLPFRPRRILKPRKLKANQHAVLPPLQPHPPPRPAAADNQHLRKLEGIYTNLRECINNIKAYESSPDI</sequence>
<protein>
    <submittedName>
        <fullName evidence="2">Uncharacterized protein</fullName>
    </submittedName>
</protein>
<proteinExistence type="predicted"/>
<dbReference type="EMBL" id="CAXLJM020000090">
    <property type="protein sequence ID" value="CAL8131884.1"/>
    <property type="molecule type" value="Genomic_DNA"/>
</dbReference>
<accession>A0ABP1RP03</accession>
<evidence type="ECO:0000313" key="2">
    <source>
        <dbReference type="EMBL" id="CAL8131884.1"/>
    </source>
</evidence>
<evidence type="ECO:0000313" key="3">
    <source>
        <dbReference type="Proteomes" id="UP001642540"/>
    </source>
</evidence>
<comment type="caution">
    <text evidence="2">The sequence shown here is derived from an EMBL/GenBank/DDBJ whole genome shotgun (WGS) entry which is preliminary data.</text>
</comment>
<gene>
    <name evidence="2" type="ORF">ODALV1_LOCUS24372</name>
</gene>
<dbReference type="Proteomes" id="UP001642540">
    <property type="component" value="Unassembled WGS sequence"/>
</dbReference>
<name>A0ABP1RP03_9HEXA</name>
<reference evidence="2 3" key="1">
    <citation type="submission" date="2024-08" db="EMBL/GenBank/DDBJ databases">
        <authorList>
            <person name="Cucini C."/>
            <person name="Frati F."/>
        </authorList>
    </citation>
    <scope>NUCLEOTIDE SEQUENCE [LARGE SCALE GENOMIC DNA]</scope>
</reference>
<feature type="region of interest" description="Disordered" evidence="1">
    <location>
        <begin position="1"/>
        <end position="36"/>
    </location>
</feature>
<organism evidence="2 3">
    <name type="scientific">Orchesella dallaii</name>
    <dbReference type="NCBI Taxonomy" id="48710"/>
    <lineage>
        <taxon>Eukaryota</taxon>
        <taxon>Metazoa</taxon>
        <taxon>Ecdysozoa</taxon>
        <taxon>Arthropoda</taxon>
        <taxon>Hexapoda</taxon>
        <taxon>Collembola</taxon>
        <taxon>Entomobryomorpha</taxon>
        <taxon>Entomobryoidea</taxon>
        <taxon>Orchesellidae</taxon>
        <taxon>Orchesellinae</taxon>
        <taxon>Orchesella</taxon>
    </lineage>
</organism>
<evidence type="ECO:0000256" key="1">
    <source>
        <dbReference type="SAM" id="MobiDB-lite"/>
    </source>
</evidence>
<keyword evidence="3" id="KW-1185">Reference proteome</keyword>